<gene>
    <name evidence="14" type="ORF">NKG59_18895</name>
</gene>
<keyword evidence="7" id="KW-0663">Pyridoxal phosphate</keyword>
<feature type="domain" description="Beta-lactamase hydrolase-like protein phosphatase-like" evidence="13">
    <location>
        <begin position="387"/>
        <end position="484"/>
    </location>
</feature>
<protein>
    <recommendedName>
        <fullName evidence="3">cysteine desulfurase</fullName>
        <ecNumber evidence="3">2.8.1.7</ecNumber>
    </recommendedName>
</protein>
<dbReference type="PANTHER" id="PTHR11601:SF34">
    <property type="entry name" value="CYSTEINE DESULFURASE"/>
    <property type="match status" value="1"/>
</dbReference>
<dbReference type="InterPro" id="IPR015424">
    <property type="entry name" value="PyrdxlP-dep_Trfase"/>
</dbReference>
<dbReference type="SUPFAM" id="SSF53383">
    <property type="entry name" value="PLP-dependent transferases"/>
    <property type="match status" value="1"/>
</dbReference>
<comment type="caution">
    <text evidence="14">The sequence shown here is derived from an EMBL/GenBank/DDBJ whole genome shotgun (WGS) entry which is preliminary data.</text>
</comment>
<keyword evidence="8" id="KW-0408">Iron</keyword>
<dbReference type="Pfam" id="PF04273">
    <property type="entry name" value="BLH_phosphatase"/>
    <property type="match status" value="1"/>
</dbReference>
<dbReference type="PROSITE" id="PS00595">
    <property type="entry name" value="AA_TRANSFER_CLASS_5"/>
    <property type="match status" value="1"/>
</dbReference>
<dbReference type="EC" id="2.8.1.7" evidence="3"/>
<dbReference type="GO" id="GO:0016787">
    <property type="term" value="F:hydrolase activity"/>
    <property type="evidence" value="ECO:0007669"/>
    <property type="project" value="InterPro"/>
</dbReference>
<keyword evidence="4" id="KW-0808">Transferase</keyword>
<dbReference type="InterPro" id="IPR029021">
    <property type="entry name" value="Prot-tyrosine_phosphatase-like"/>
</dbReference>
<name>A0AA42BIT7_9RALS</name>
<dbReference type="Gene3D" id="3.90.190.10">
    <property type="entry name" value="Protein tyrosine phosphatase superfamily"/>
    <property type="match status" value="1"/>
</dbReference>
<keyword evidence="5" id="KW-0001">2Fe-2S</keyword>
<organism evidence="14 15">
    <name type="scientific">Ralstonia chuxiongensis</name>
    <dbReference type="NCBI Taxonomy" id="2957504"/>
    <lineage>
        <taxon>Bacteria</taxon>
        <taxon>Pseudomonadati</taxon>
        <taxon>Pseudomonadota</taxon>
        <taxon>Betaproteobacteria</taxon>
        <taxon>Burkholderiales</taxon>
        <taxon>Burkholderiaceae</taxon>
        <taxon>Ralstonia</taxon>
    </lineage>
</organism>
<evidence type="ECO:0000256" key="8">
    <source>
        <dbReference type="ARBA" id="ARBA00023004"/>
    </source>
</evidence>
<evidence type="ECO:0000256" key="6">
    <source>
        <dbReference type="ARBA" id="ARBA00022723"/>
    </source>
</evidence>
<dbReference type="GO" id="GO:0031071">
    <property type="term" value="F:cysteine desulfurase activity"/>
    <property type="evidence" value="ECO:0007669"/>
    <property type="project" value="UniProtKB-EC"/>
</dbReference>
<dbReference type="InterPro" id="IPR005939">
    <property type="entry name" value="BLH_phosphatase-like"/>
</dbReference>
<evidence type="ECO:0000259" key="13">
    <source>
        <dbReference type="Pfam" id="PF04273"/>
    </source>
</evidence>
<evidence type="ECO:0000256" key="7">
    <source>
        <dbReference type="ARBA" id="ARBA00022898"/>
    </source>
</evidence>
<dbReference type="GO" id="GO:0051537">
    <property type="term" value="F:2 iron, 2 sulfur cluster binding"/>
    <property type="evidence" value="ECO:0007669"/>
    <property type="project" value="UniProtKB-KW"/>
</dbReference>
<feature type="region of interest" description="Disordered" evidence="11">
    <location>
        <begin position="490"/>
        <end position="511"/>
    </location>
</feature>
<evidence type="ECO:0000256" key="2">
    <source>
        <dbReference type="ARBA" id="ARBA00006490"/>
    </source>
</evidence>
<dbReference type="Gene3D" id="3.90.1150.10">
    <property type="entry name" value="Aspartate Aminotransferase, domain 1"/>
    <property type="match status" value="1"/>
</dbReference>
<sequence length="511" mass="53130">MSDSNTLHYLDYAATTPADPRVIAAMTACLGMEGAFGNPASSSHATGRVARNKVEQARKQVAALIGADADEIIWTSGATESNNLALKGYADAATGKRHLITSRIEHKAILDTMANLSARGCSVTYLSPTRDGEITPEAVAAAMTPDTGLVSLMLVNNELGTLTDVGAIAQIAHAAGALFHVDAAQALGKTPIDVRALGIDMLSMSAHKVYGPKGIGALYVRRDIASRIAPQIHGGGHERGLRSGTLATHQIVGMGVACELAAEELEHETTRIAALSQRLKAAVLALGDVVQNADVARRIPHTLSLTVNAPGFMPMMLGDDLAVSSTSACNSAAGTPSHVLTAIGLDADAAGRTVRISLGRFATEQDIDFAAACFQRAIEQCRTTASSGLTASRQIMPADLKAIRNAGFRSVICNRPDGESSDQPAFEDIAAAARELGLEARYLPVEPNGIGDADVAAFGALIDTLPKPILAYCRSGNRASMLWNRLMDQRKGGAAPASAKPPAAQSSTAPA</sequence>
<dbReference type="GO" id="GO:0046872">
    <property type="term" value="F:metal ion binding"/>
    <property type="evidence" value="ECO:0007669"/>
    <property type="project" value="UniProtKB-KW"/>
</dbReference>
<dbReference type="AlphaFoldDB" id="A0AA42BIT7"/>
<keyword evidence="6" id="KW-0479">Metal-binding</keyword>
<dbReference type="RefSeq" id="WP_253539912.1">
    <property type="nucleotide sequence ID" value="NZ_JAMYWC010000005.1"/>
</dbReference>
<dbReference type="Pfam" id="PF00266">
    <property type="entry name" value="Aminotran_5"/>
    <property type="match status" value="1"/>
</dbReference>
<evidence type="ECO:0000256" key="11">
    <source>
        <dbReference type="SAM" id="MobiDB-lite"/>
    </source>
</evidence>
<dbReference type="Proteomes" id="UP001162793">
    <property type="component" value="Unassembled WGS sequence"/>
</dbReference>
<dbReference type="Gene3D" id="3.40.640.10">
    <property type="entry name" value="Type I PLP-dependent aspartate aminotransferase-like (Major domain)"/>
    <property type="match status" value="1"/>
</dbReference>
<keyword evidence="14" id="KW-0032">Aminotransferase</keyword>
<reference evidence="15" key="1">
    <citation type="journal article" date="2023" name="Front. Microbiol.">
        <title>Ralstonia chuxiongensis sp. nov., Ralstonia mojiangensis sp. nov., and Ralstonia soli sp. nov., isolated from tobacco fields, are three novel species in the family Burkholderiaceae.</title>
        <authorList>
            <person name="Lu C.H."/>
            <person name="Zhang Y.Y."/>
            <person name="Jiang N."/>
            <person name="Chen W."/>
            <person name="Shao X."/>
            <person name="Zhao Z.M."/>
            <person name="Lu W.L."/>
            <person name="Hu X."/>
            <person name="Xi Y.X."/>
            <person name="Zou S.Y."/>
            <person name="Wei Q.J."/>
            <person name="Lin Z.L."/>
            <person name="Gong L."/>
            <person name="Gai X.T."/>
            <person name="Zhang L.Q."/>
            <person name="Li J.Y."/>
            <person name="Jin Y."/>
            <person name="Xia Z.Y."/>
        </authorList>
    </citation>
    <scope>NUCLEOTIDE SEQUENCE [LARGE SCALE GENOMIC DNA]</scope>
    <source>
        <strain evidence="15">21YRMH01-3</strain>
    </source>
</reference>
<feature type="compositionally biased region" description="Low complexity" evidence="11">
    <location>
        <begin position="494"/>
        <end position="511"/>
    </location>
</feature>
<dbReference type="NCBIfam" id="TIGR01244">
    <property type="entry name" value="TIGR01244 family sulfur transferase"/>
    <property type="match status" value="1"/>
</dbReference>
<keyword evidence="15" id="KW-1185">Reference proteome</keyword>
<feature type="domain" description="Aminotransferase class V" evidence="12">
    <location>
        <begin position="8"/>
        <end position="368"/>
    </location>
</feature>
<dbReference type="InterPro" id="IPR000192">
    <property type="entry name" value="Aminotrans_V_dom"/>
</dbReference>
<evidence type="ECO:0000256" key="10">
    <source>
        <dbReference type="ARBA" id="ARBA00050776"/>
    </source>
</evidence>
<evidence type="ECO:0000256" key="5">
    <source>
        <dbReference type="ARBA" id="ARBA00022714"/>
    </source>
</evidence>
<evidence type="ECO:0000259" key="12">
    <source>
        <dbReference type="Pfam" id="PF00266"/>
    </source>
</evidence>
<dbReference type="InterPro" id="IPR020578">
    <property type="entry name" value="Aminotrans_V_PyrdxlP_BS"/>
</dbReference>
<evidence type="ECO:0000256" key="9">
    <source>
        <dbReference type="ARBA" id="ARBA00023014"/>
    </source>
</evidence>
<keyword evidence="9" id="KW-0411">Iron-sulfur</keyword>
<dbReference type="FunFam" id="3.40.640.10:FF:000003">
    <property type="entry name" value="Cysteine desulfurase IscS"/>
    <property type="match status" value="1"/>
</dbReference>
<comment type="cofactor">
    <cofactor evidence="1">
        <name>pyridoxal 5'-phosphate</name>
        <dbReference type="ChEBI" id="CHEBI:597326"/>
    </cofactor>
</comment>
<dbReference type="EMBL" id="JAMYWC010000005">
    <property type="protein sequence ID" value="MCP1174434.1"/>
    <property type="molecule type" value="Genomic_DNA"/>
</dbReference>
<proteinExistence type="inferred from homology"/>
<comment type="similarity">
    <text evidence="2">Belongs to the class-V pyridoxal-phosphate-dependent aminotransferase family. NifS/IscS subfamily.</text>
</comment>
<evidence type="ECO:0000256" key="3">
    <source>
        <dbReference type="ARBA" id="ARBA00012239"/>
    </source>
</evidence>
<dbReference type="InterPro" id="IPR015422">
    <property type="entry name" value="PyrdxlP-dep_Trfase_small"/>
</dbReference>
<evidence type="ECO:0000313" key="14">
    <source>
        <dbReference type="EMBL" id="MCP1174434.1"/>
    </source>
</evidence>
<accession>A0AA42BIT7</accession>
<evidence type="ECO:0000256" key="4">
    <source>
        <dbReference type="ARBA" id="ARBA00022679"/>
    </source>
</evidence>
<dbReference type="PANTHER" id="PTHR11601">
    <property type="entry name" value="CYSTEINE DESULFURYLASE FAMILY MEMBER"/>
    <property type="match status" value="1"/>
</dbReference>
<comment type="catalytic activity">
    <reaction evidence="10">
        <text>(sulfur carrier)-H + L-cysteine = (sulfur carrier)-SH + L-alanine</text>
        <dbReference type="Rhea" id="RHEA:43892"/>
        <dbReference type="Rhea" id="RHEA-COMP:14737"/>
        <dbReference type="Rhea" id="RHEA-COMP:14739"/>
        <dbReference type="ChEBI" id="CHEBI:29917"/>
        <dbReference type="ChEBI" id="CHEBI:35235"/>
        <dbReference type="ChEBI" id="CHEBI:57972"/>
        <dbReference type="ChEBI" id="CHEBI:64428"/>
        <dbReference type="EC" id="2.8.1.7"/>
    </reaction>
</comment>
<evidence type="ECO:0000256" key="1">
    <source>
        <dbReference type="ARBA" id="ARBA00001933"/>
    </source>
</evidence>
<dbReference type="GO" id="GO:0008483">
    <property type="term" value="F:transaminase activity"/>
    <property type="evidence" value="ECO:0007669"/>
    <property type="project" value="UniProtKB-KW"/>
</dbReference>
<dbReference type="InterPro" id="IPR015421">
    <property type="entry name" value="PyrdxlP-dep_Trfase_major"/>
</dbReference>
<evidence type="ECO:0000313" key="15">
    <source>
        <dbReference type="Proteomes" id="UP001162793"/>
    </source>
</evidence>